<reference evidence="1 2" key="1">
    <citation type="submission" date="2015-07" db="EMBL/GenBank/DDBJ databases">
        <title>Genome sequencing of Kibdelosporangium phytohabitans.</title>
        <authorList>
            <person name="Qin S."/>
            <person name="Xing K."/>
        </authorList>
    </citation>
    <scope>NUCLEOTIDE SEQUENCE [LARGE SCALE GENOMIC DNA]</scope>
    <source>
        <strain evidence="1 2">KLBMP1111</strain>
    </source>
</reference>
<dbReference type="KEGG" id="kphy:AOZ06_04670"/>
<dbReference type="RefSeq" id="WP_054288287.1">
    <property type="nucleotide sequence ID" value="NZ_CP012752.1"/>
</dbReference>
<name>A0A0N7F2N3_9PSEU</name>
<gene>
    <name evidence="1" type="ORF">AOZ06_04670</name>
</gene>
<accession>A0A0N7F2N3</accession>
<organism evidence="1 2">
    <name type="scientific">Kibdelosporangium phytohabitans</name>
    <dbReference type="NCBI Taxonomy" id="860235"/>
    <lineage>
        <taxon>Bacteria</taxon>
        <taxon>Bacillati</taxon>
        <taxon>Actinomycetota</taxon>
        <taxon>Actinomycetes</taxon>
        <taxon>Pseudonocardiales</taxon>
        <taxon>Pseudonocardiaceae</taxon>
        <taxon>Kibdelosporangium</taxon>
    </lineage>
</organism>
<dbReference type="EMBL" id="CP012752">
    <property type="protein sequence ID" value="ALG06311.1"/>
    <property type="molecule type" value="Genomic_DNA"/>
</dbReference>
<proteinExistence type="predicted"/>
<evidence type="ECO:0000313" key="2">
    <source>
        <dbReference type="Proteomes" id="UP000063699"/>
    </source>
</evidence>
<evidence type="ECO:0000313" key="1">
    <source>
        <dbReference type="EMBL" id="ALG06311.1"/>
    </source>
</evidence>
<dbReference type="Proteomes" id="UP000063699">
    <property type="component" value="Chromosome"/>
</dbReference>
<sequence>MTDRSTQLPSELLRAAVRKLQGDGHVTIQGPIPTDVRDLNLAPFVELLLDHVAIYKLYERPGRTEQQIAERVAPADRAALQCARTILASQPQNLVTKH</sequence>
<protein>
    <submittedName>
        <fullName evidence="1">Uncharacterized protein</fullName>
    </submittedName>
</protein>
<keyword evidence="2" id="KW-1185">Reference proteome</keyword>
<dbReference type="AlphaFoldDB" id="A0A0N7F2N3"/>